<keyword evidence="2" id="KW-1185">Reference proteome</keyword>
<gene>
    <name evidence="1" type="ORF">EVAR_2999_1</name>
</gene>
<name>A0A4C1SUA7_EUMVA</name>
<proteinExistence type="predicted"/>
<dbReference type="OrthoDB" id="410155at2759"/>
<evidence type="ECO:0000313" key="1">
    <source>
        <dbReference type="EMBL" id="GBP05484.1"/>
    </source>
</evidence>
<evidence type="ECO:0000313" key="2">
    <source>
        <dbReference type="Proteomes" id="UP000299102"/>
    </source>
</evidence>
<dbReference type="AlphaFoldDB" id="A0A4C1SUA7"/>
<protein>
    <submittedName>
        <fullName evidence="1">Uncharacterized protein</fullName>
    </submittedName>
</protein>
<comment type="caution">
    <text evidence="1">The sequence shown here is derived from an EMBL/GenBank/DDBJ whole genome shotgun (WGS) entry which is preliminary data.</text>
</comment>
<dbReference type="Proteomes" id="UP000299102">
    <property type="component" value="Unassembled WGS sequence"/>
</dbReference>
<accession>A0A4C1SUA7</accession>
<organism evidence="1 2">
    <name type="scientific">Eumeta variegata</name>
    <name type="common">Bagworm moth</name>
    <name type="synonym">Eumeta japonica</name>
    <dbReference type="NCBI Taxonomy" id="151549"/>
    <lineage>
        <taxon>Eukaryota</taxon>
        <taxon>Metazoa</taxon>
        <taxon>Ecdysozoa</taxon>
        <taxon>Arthropoda</taxon>
        <taxon>Hexapoda</taxon>
        <taxon>Insecta</taxon>
        <taxon>Pterygota</taxon>
        <taxon>Neoptera</taxon>
        <taxon>Endopterygota</taxon>
        <taxon>Lepidoptera</taxon>
        <taxon>Glossata</taxon>
        <taxon>Ditrysia</taxon>
        <taxon>Tineoidea</taxon>
        <taxon>Psychidae</taxon>
        <taxon>Oiketicinae</taxon>
        <taxon>Eumeta</taxon>
    </lineage>
</organism>
<dbReference type="EMBL" id="BGZK01000018">
    <property type="protein sequence ID" value="GBP05484.1"/>
    <property type="molecule type" value="Genomic_DNA"/>
</dbReference>
<sequence>MRRCAERAYTPPAKIEKAVPILALKKTDKSIAFDDREKAERLADSIEQQCTENPSYDSEHVRRVEEEVRQRVSLPPKDDLDPISQDEISKHIKALKIRKVPGRDCISSKAFKCFLRHL</sequence>
<reference evidence="1 2" key="1">
    <citation type="journal article" date="2019" name="Commun. Biol.">
        <title>The bagworm genome reveals a unique fibroin gene that provides high tensile strength.</title>
        <authorList>
            <person name="Kono N."/>
            <person name="Nakamura H."/>
            <person name="Ohtoshi R."/>
            <person name="Tomita M."/>
            <person name="Numata K."/>
            <person name="Arakawa K."/>
        </authorList>
    </citation>
    <scope>NUCLEOTIDE SEQUENCE [LARGE SCALE GENOMIC DNA]</scope>
</reference>